<protein>
    <recommendedName>
        <fullName evidence="6">Carbohydrate kinase FGGY N-terminal domain-containing protein</fullName>
    </recommendedName>
</protein>
<dbReference type="PANTHER" id="PTHR43095">
    <property type="entry name" value="SUGAR KINASE"/>
    <property type="match status" value="1"/>
</dbReference>
<keyword evidence="1" id="KW-0808">Transferase</keyword>
<evidence type="ECO:0000256" key="1">
    <source>
        <dbReference type="ARBA" id="ARBA00022679"/>
    </source>
</evidence>
<dbReference type="InterPro" id="IPR018485">
    <property type="entry name" value="FGGY_C"/>
</dbReference>
<dbReference type="AlphaFoldDB" id="A0A0F9FJX0"/>
<comment type="caution">
    <text evidence="5">The sequence shown here is derived from an EMBL/GenBank/DDBJ whole genome shotgun (WGS) entry which is preliminary data.</text>
</comment>
<dbReference type="GO" id="GO:0005975">
    <property type="term" value="P:carbohydrate metabolic process"/>
    <property type="evidence" value="ECO:0007669"/>
    <property type="project" value="InterPro"/>
</dbReference>
<organism evidence="5">
    <name type="scientific">marine sediment metagenome</name>
    <dbReference type="NCBI Taxonomy" id="412755"/>
    <lineage>
        <taxon>unclassified sequences</taxon>
        <taxon>metagenomes</taxon>
        <taxon>ecological metagenomes</taxon>
    </lineage>
</organism>
<evidence type="ECO:0000259" key="3">
    <source>
        <dbReference type="Pfam" id="PF00370"/>
    </source>
</evidence>
<dbReference type="PANTHER" id="PTHR43095:SF3">
    <property type="entry name" value="L-XYLULOSE_3-KETO-L-GULONATE KINASE"/>
    <property type="match status" value="1"/>
</dbReference>
<dbReference type="PIRSF" id="PIRSF000538">
    <property type="entry name" value="GlpK"/>
    <property type="match status" value="1"/>
</dbReference>
<evidence type="ECO:0000313" key="5">
    <source>
        <dbReference type="EMBL" id="KKL51357.1"/>
    </source>
</evidence>
<dbReference type="Pfam" id="PF02782">
    <property type="entry name" value="FGGY_C"/>
    <property type="match status" value="1"/>
</dbReference>
<evidence type="ECO:0000256" key="2">
    <source>
        <dbReference type="ARBA" id="ARBA00022777"/>
    </source>
</evidence>
<dbReference type="PROSITE" id="PS00445">
    <property type="entry name" value="FGGY_KINASES_2"/>
    <property type="match status" value="1"/>
</dbReference>
<dbReference type="GO" id="GO:0016301">
    <property type="term" value="F:kinase activity"/>
    <property type="evidence" value="ECO:0007669"/>
    <property type="project" value="UniProtKB-KW"/>
</dbReference>
<feature type="non-terminal residue" evidence="5">
    <location>
        <position position="512"/>
    </location>
</feature>
<dbReference type="Gene3D" id="3.30.420.40">
    <property type="match status" value="2"/>
</dbReference>
<proteinExistence type="predicted"/>
<gene>
    <name evidence="5" type="ORF">LCGC14_2296290</name>
</gene>
<dbReference type="InterPro" id="IPR043129">
    <property type="entry name" value="ATPase_NBD"/>
</dbReference>
<feature type="domain" description="Carbohydrate kinase FGGY N-terminal" evidence="3">
    <location>
        <begin position="6"/>
        <end position="250"/>
    </location>
</feature>
<evidence type="ECO:0008006" key="6">
    <source>
        <dbReference type="Google" id="ProtNLM"/>
    </source>
</evidence>
<sequence length="512" mass="56253">MSEKFLLGIDAGTSMVKAIVFDLAGQEVACVSKRLSIEIAKPGWAEQDMDSTWEAVREIIGRSLKESKLTSHDIIAVGIAGQGDGCRLIDKHLRPVRKAILWLDGRAIEIVTRWEKEGINSSGFPITGSAIFAGTPAAVIKWLEKNESYSLKQAEHFLFAKDWIKLKLTDCILTDQSDASRAPIDIQKRAYSDELFKLLGLSPYQRLFPGIVSSMEVIGEVTSKASQETGLKKGTPVISGMIDVAATPVGLGVIEPGQAFSIIGTTSFHAVISNNLILDPFGVGMTIAYLPGRFIRSMPSMAGTPNLDWFIREFCDSERIAAKETGKSIFELLEKEVRGVPLGAEGLLYHPYINPGGERAPFVKPSAKAQFFGIGLRHSRWHLLRSIYEGVALAMLDCFANIPIQISEIAVSGGGARSDLWCQIFADATGKIIRTPQATELGALGAAISAGVGIGIYSSVEDAVRKVVKLKREYYPNSGNHQKYQQLYRLYQSLYQHLWDDWDLRVKVMGRE</sequence>
<name>A0A0F9FJX0_9ZZZZ</name>
<dbReference type="InterPro" id="IPR018484">
    <property type="entry name" value="FGGY_N"/>
</dbReference>
<dbReference type="InterPro" id="IPR018483">
    <property type="entry name" value="Carb_kinase_FGGY_CS"/>
</dbReference>
<dbReference type="SUPFAM" id="SSF53067">
    <property type="entry name" value="Actin-like ATPase domain"/>
    <property type="match status" value="2"/>
</dbReference>
<keyword evidence="2" id="KW-0418">Kinase</keyword>
<evidence type="ECO:0000259" key="4">
    <source>
        <dbReference type="Pfam" id="PF02782"/>
    </source>
</evidence>
<dbReference type="Pfam" id="PF00370">
    <property type="entry name" value="FGGY_N"/>
    <property type="match status" value="1"/>
</dbReference>
<dbReference type="InterPro" id="IPR050406">
    <property type="entry name" value="FGGY_Carb_Kinase"/>
</dbReference>
<dbReference type="InterPro" id="IPR000577">
    <property type="entry name" value="Carb_kinase_FGGY"/>
</dbReference>
<dbReference type="GO" id="GO:0016773">
    <property type="term" value="F:phosphotransferase activity, alcohol group as acceptor"/>
    <property type="evidence" value="ECO:0007669"/>
    <property type="project" value="InterPro"/>
</dbReference>
<reference evidence="5" key="1">
    <citation type="journal article" date="2015" name="Nature">
        <title>Complex archaea that bridge the gap between prokaryotes and eukaryotes.</title>
        <authorList>
            <person name="Spang A."/>
            <person name="Saw J.H."/>
            <person name="Jorgensen S.L."/>
            <person name="Zaremba-Niedzwiedzka K."/>
            <person name="Martijn J."/>
            <person name="Lind A.E."/>
            <person name="van Eijk R."/>
            <person name="Schleper C."/>
            <person name="Guy L."/>
            <person name="Ettema T.J."/>
        </authorList>
    </citation>
    <scope>NUCLEOTIDE SEQUENCE</scope>
</reference>
<feature type="domain" description="Carbohydrate kinase FGGY C-terminal" evidence="4">
    <location>
        <begin position="261"/>
        <end position="452"/>
    </location>
</feature>
<accession>A0A0F9FJX0</accession>
<dbReference type="EMBL" id="LAZR01032278">
    <property type="protein sequence ID" value="KKL51357.1"/>
    <property type="molecule type" value="Genomic_DNA"/>
</dbReference>
<dbReference type="CDD" id="cd24121">
    <property type="entry name" value="ASKHA_NBD_FGGY_BaEryA-like"/>
    <property type="match status" value="1"/>
</dbReference>